<dbReference type="NCBIfam" id="TIGR01394">
    <property type="entry name" value="TypA_BipA"/>
    <property type="match status" value="1"/>
</dbReference>
<name>A0A1G2CB25_9BACT</name>
<feature type="binding site" evidence="2">
    <location>
        <begin position="15"/>
        <end position="20"/>
    </location>
    <ligand>
        <name>GTP</name>
        <dbReference type="ChEBI" id="CHEBI:37565"/>
    </ligand>
</feature>
<dbReference type="CDD" id="cd03710">
    <property type="entry name" value="BipA_TypA_C"/>
    <property type="match status" value="1"/>
</dbReference>
<dbReference type="InterPro" id="IPR047041">
    <property type="entry name" value="BipA_GTP-bd_dom"/>
</dbReference>
<comment type="subcellular location">
    <subcellularLocation>
        <location evidence="2">Cytoplasm</location>
    </subcellularLocation>
    <text evidence="2">Binds to ribosomes.</text>
</comment>
<dbReference type="FunFam" id="2.40.50.250:FF:000001">
    <property type="entry name" value="GTP-binding protein TypA"/>
    <property type="match status" value="1"/>
</dbReference>
<dbReference type="FunFam" id="3.30.70.870:FF:000003">
    <property type="entry name" value="GTP-binding protein TypA"/>
    <property type="match status" value="1"/>
</dbReference>
<dbReference type="Gene3D" id="2.40.50.250">
    <property type="entry name" value="bipa protein"/>
    <property type="match status" value="1"/>
</dbReference>
<dbReference type="InterPro" id="IPR000795">
    <property type="entry name" value="T_Tr_GTP-bd_dom"/>
</dbReference>
<dbReference type="FunFam" id="3.30.70.240:FF:000002">
    <property type="entry name" value="GTP-binding protein TypA"/>
    <property type="match status" value="1"/>
</dbReference>
<comment type="function">
    <text evidence="2">A 50S ribosomal subunit assembly protein with GTPase activity, required for 50S subunit assembly at low temperatures, may also play a role in translation. Binds GTP and analogs. Binds the 70S ribosome between the 30S and 50S subunits, in a similar position as ribosome-bound EF-G; it contacts a number of ribosomal proteins, both rRNAs and the A-site tRNA.</text>
</comment>
<dbReference type="PROSITE" id="PS51722">
    <property type="entry name" value="G_TR_2"/>
    <property type="match status" value="1"/>
</dbReference>
<dbReference type="GO" id="GO:0005525">
    <property type="term" value="F:GTP binding"/>
    <property type="evidence" value="ECO:0007669"/>
    <property type="project" value="UniProtKB-UniRule"/>
</dbReference>
<evidence type="ECO:0000256" key="2">
    <source>
        <dbReference type="HAMAP-Rule" id="MF_00849"/>
    </source>
</evidence>
<dbReference type="CDD" id="cd03691">
    <property type="entry name" value="BipA_TypA_II"/>
    <property type="match status" value="1"/>
</dbReference>
<gene>
    <name evidence="2" type="primary">bipA</name>
    <name evidence="4" type="ORF">A2855_01895</name>
</gene>
<dbReference type="SUPFAM" id="SSF50447">
    <property type="entry name" value="Translation proteins"/>
    <property type="match status" value="1"/>
</dbReference>
<reference evidence="4 5" key="1">
    <citation type="journal article" date="2016" name="Nat. Commun.">
        <title>Thousands of microbial genomes shed light on interconnected biogeochemical processes in an aquifer system.</title>
        <authorList>
            <person name="Anantharaman K."/>
            <person name="Brown C.T."/>
            <person name="Hug L.A."/>
            <person name="Sharon I."/>
            <person name="Castelle C.J."/>
            <person name="Probst A.J."/>
            <person name="Thomas B.C."/>
            <person name="Singh A."/>
            <person name="Wilkins M.J."/>
            <person name="Karaoz U."/>
            <person name="Brodie E.L."/>
            <person name="Williams K.H."/>
            <person name="Hubbard S.S."/>
            <person name="Banfield J.F."/>
        </authorList>
    </citation>
    <scope>NUCLEOTIDE SEQUENCE [LARGE SCALE GENOMIC DNA]</scope>
</reference>
<dbReference type="CDD" id="cd16263">
    <property type="entry name" value="BipA_III"/>
    <property type="match status" value="1"/>
</dbReference>
<keyword evidence="2" id="KW-0699">rRNA-binding</keyword>
<dbReference type="InterPro" id="IPR006298">
    <property type="entry name" value="BipA"/>
</dbReference>
<dbReference type="GO" id="GO:0000027">
    <property type="term" value="P:ribosomal large subunit assembly"/>
    <property type="evidence" value="ECO:0007669"/>
    <property type="project" value="UniProtKB-UniRule"/>
</dbReference>
<comment type="catalytic activity">
    <reaction evidence="2">
        <text>GTP + H2O = GDP + phosphate + H(+)</text>
        <dbReference type="Rhea" id="RHEA:19669"/>
        <dbReference type="ChEBI" id="CHEBI:15377"/>
        <dbReference type="ChEBI" id="CHEBI:15378"/>
        <dbReference type="ChEBI" id="CHEBI:37565"/>
        <dbReference type="ChEBI" id="CHEBI:43474"/>
        <dbReference type="ChEBI" id="CHEBI:58189"/>
    </reaction>
</comment>
<dbReference type="Pfam" id="PF00009">
    <property type="entry name" value="GTP_EFTU"/>
    <property type="match status" value="1"/>
</dbReference>
<comment type="subunit">
    <text evidence="2">Monomer.</text>
</comment>
<keyword evidence="2" id="KW-0547">Nucleotide-binding</keyword>
<accession>A0A1G2CB25</accession>
<dbReference type="InterPro" id="IPR047043">
    <property type="entry name" value="BipA_III"/>
</dbReference>
<evidence type="ECO:0000313" key="4">
    <source>
        <dbReference type="EMBL" id="OGY98371.1"/>
    </source>
</evidence>
<dbReference type="Gene3D" id="3.30.70.240">
    <property type="match status" value="1"/>
</dbReference>
<dbReference type="PANTHER" id="PTHR42908:SF8">
    <property type="entry name" value="TR-TYPE G DOMAIN-CONTAINING PROTEIN"/>
    <property type="match status" value="1"/>
</dbReference>
<dbReference type="PRINTS" id="PR00315">
    <property type="entry name" value="ELONGATNFCT"/>
</dbReference>
<dbReference type="SMART" id="SM00838">
    <property type="entry name" value="EFG_C"/>
    <property type="match status" value="1"/>
</dbReference>
<sequence>MAQDIRNIAIIAHVDHGKTTLVDALLKQSADFKQKSGDTKELIMDSNDLERERGITIFSKNAAVHFEGVKINIVDTPGHADFGGEVERIMRMVDGALLLIDAKEGPMPQTKFVLKKAIQADLKIIVVINKIDKPGARPNWAADRTFDLFVDLGASDEQAEFPIIYASAIQGKAGHEKDLETMKDVRPLFETIVKTIPPPKIDATQPLQMLTVNLAYDNYKGKIAIGRLYSGVLKKGIVAHVNRAGEIKKVPLTAIMTFDGLGRVDVDSAEAGDIVAVSGIPNISIGETITDPDQPIPLPPIDIEKPTVKMNFSVNNSPFAGREGEYVTSRNLAERLAHEIETDVALRVEATDTFDTWTVSGRGELHLAILVEKMRREGYEFQVGRPQVIFHEKGGKKLEPVERVNIEVPEQFTGTVIEEMGRRKGTMIDMRVEAGAGTAFLEFLVPTRGLIGFRNQFLTATKGQGIMNTLFEDYEEYKGDLEASPRGSLVASESGISRAYGMMNIEDRGTLFISPGLEVYAGMIVGQNAKAQDLRVNVCKEKQLSNMRAKSDGGMEFLKVPRTLSLEESIEYLGDDELAEITPKSIRLRKFWLNENDEKRMKKGLA</sequence>
<dbReference type="SUPFAM" id="SSF52540">
    <property type="entry name" value="P-loop containing nucleoside triphosphate hydrolases"/>
    <property type="match status" value="1"/>
</dbReference>
<dbReference type="InterPro" id="IPR035651">
    <property type="entry name" value="BipA_V"/>
</dbReference>
<dbReference type="EC" id="3.6.5.-" evidence="2"/>
<dbReference type="NCBIfam" id="TIGR00231">
    <property type="entry name" value="small_GTP"/>
    <property type="match status" value="1"/>
</dbReference>
<evidence type="ECO:0000256" key="1">
    <source>
        <dbReference type="ARBA" id="ARBA00023134"/>
    </source>
</evidence>
<dbReference type="PROSITE" id="PS00301">
    <property type="entry name" value="G_TR_1"/>
    <property type="match status" value="1"/>
</dbReference>
<dbReference type="FunFam" id="3.40.50.300:FF:000055">
    <property type="entry name" value="GTP-binding protein TypA"/>
    <property type="match status" value="1"/>
</dbReference>
<feature type="domain" description="Tr-type G" evidence="3">
    <location>
        <begin position="3"/>
        <end position="200"/>
    </location>
</feature>
<dbReference type="InterPro" id="IPR042116">
    <property type="entry name" value="TypA/BipA_C"/>
</dbReference>
<evidence type="ECO:0000313" key="5">
    <source>
        <dbReference type="Proteomes" id="UP000179059"/>
    </source>
</evidence>
<dbReference type="Pfam" id="PF21018">
    <property type="entry name" value="BipA_C"/>
    <property type="match status" value="1"/>
</dbReference>
<keyword evidence="1 2" id="KW-0342">GTP-binding</keyword>
<dbReference type="InterPro" id="IPR009000">
    <property type="entry name" value="Transl_B-barrel_sf"/>
</dbReference>
<keyword evidence="2" id="KW-0963">Cytoplasm</keyword>
<keyword evidence="2" id="KW-0378">Hydrolase</keyword>
<dbReference type="Pfam" id="PF00679">
    <property type="entry name" value="EFG_C"/>
    <property type="match status" value="1"/>
</dbReference>
<dbReference type="GO" id="GO:1990904">
    <property type="term" value="C:ribonucleoprotein complex"/>
    <property type="evidence" value="ECO:0007669"/>
    <property type="project" value="TreeGrafter"/>
</dbReference>
<organism evidence="4 5">
    <name type="scientific">Candidatus Liptonbacteria bacterium RIFCSPHIGHO2_01_FULL_57_28</name>
    <dbReference type="NCBI Taxonomy" id="1798647"/>
    <lineage>
        <taxon>Bacteria</taxon>
        <taxon>Candidatus Liptoniibacteriota</taxon>
    </lineage>
</organism>
<dbReference type="InterPro" id="IPR048876">
    <property type="entry name" value="BipA_C"/>
</dbReference>
<keyword evidence="2" id="KW-0694">RNA-binding</keyword>
<dbReference type="GO" id="GO:0000049">
    <property type="term" value="F:tRNA binding"/>
    <property type="evidence" value="ECO:0007669"/>
    <property type="project" value="UniProtKB-KW"/>
</dbReference>
<dbReference type="HAMAP" id="MF_00849">
    <property type="entry name" value="BipA"/>
    <property type="match status" value="1"/>
</dbReference>
<proteinExistence type="inferred from homology"/>
<dbReference type="Gene3D" id="2.40.30.10">
    <property type="entry name" value="Translation factors"/>
    <property type="match status" value="1"/>
</dbReference>
<dbReference type="InterPro" id="IPR031157">
    <property type="entry name" value="G_TR_CS"/>
</dbReference>
<comment type="caution">
    <text evidence="4">The sequence shown here is derived from an EMBL/GenBank/DDBJ whole genome shotgun (WGS) entry which is preliminary data.</text>
</comment>
<feature type="binding site" evidence="2">
    <location>
        <begin position="129"/>
        <end position="132"/>
    </location>
    <ligand>
        <name>GTP</name>
        <dbReference type="ChEBI" id="CHEBI:37565"/>
    </ligand>
</feature>
<dbReference type="PANTHER" id="PTHR42908">
    <property type="entry name" value="TRANSLATION ELONGATION FACTOR-RELATED"/>
    <property type="match status" value="1"/>
</dbReference>
<protein>
    <recommendedName>
        <fullName evidence="2">Large ribosomal subunit assembly factor BipA</fullName>
        <ecNumber evidence="2">3.6.5.-</ecNumber>
    </recommendedName>
    <alternativeName>
        <fullName evidence="2">GTP-binding protein BipA</fullName>
    </alternativeName>
</protein>
<dbReference type="Gene3D" id="3.40.50.300">
    <property type="entry name" value="P-loop containing nucleotide triphosphate hydrolases"/>
    <property type="match status" value="1"/>
</dbReference>
<dbReference type="Pfam" id="PF03144">
    <property type="entry name" value="GTP_EFTU_D2"/>
    <property type="match status" value="1"/>
</dbReference>
<dbReference type="GO" id="GO:0043022">
    <property type="term" value="F:ribosome binding"/>
    <property type="evidence" value="ECO:0007669"/>
    <property type="project" value="UniProtKB-UniRule"/>
</dbReference>
<keyword evidence="2" id="KW-0690">Ribosome biogenesis</keyword>
<evidence type="ECO:0000259" key="3">
    <source>
        <dbReference type="PROSITE" id="PS51722"/>
    </source>
</evidence>
<dbReference type="GO" id="GO:0003924">
    <property type="term" value="F:GTPase activity"/>
    <property type="evidence" value="ECO:0007669"/>
    <property type="project" value="UniProtKB-UniRule"/>
</dbReference>
<dbReference type="InterPro" id="IPR035647">
    <property type="entry name" value="EFG_III/V"/>
</dbReference>
<dbReference type="AlphaFoldDB" id="A0A1G2CB25"/>
<dbReference type="InterPro" id="IPR005225">
    <property type="entry name" value="Small_GTP-bd"/>
</dbReference>
<dbReference type="InterPro" id="IPR004161">
    <property type="entry name" value="EFTu-like_2"/>
</dbReference>
<dbReference type="InterPro" id="IPR000640">
    <property type="entry name" value="EFG_V-like"/>
</dbReference>
<keyword evidence="2" id="KW-0820">tRNA-binding</keyword>
<dbReference type="Gene3D" id="3.30.70.870">
    <property type="entry name" value="Elongation Factor G (Translational Gtpase), domain 3"/>
    <property type="match status" value="1"/>
</dbReference>
<dbReference type="Proteomes" id="UP000179059">
    <property type="component" value="Unassembled WGS sequence"/>
</dbReference>
<dbReference type="STRING" id="1798647.A2855_01895"/>
<dbReference type="InterPro" id="IPR027417">
    <property type="entry name" value="P-loop_NTPase"/>
</dbReference>
<dbReference type="GO" id="GO:0019843">
    <property type="term" value="F:rRNA binding"/>
    <property type="evidence" value="ECO:0007669"/>
    <property type="project" value="UniProtKB-KW"/>
</dbReference>
<comment type="similarity">
    <text evidence="2">Belongs to the TRAFAC class translation factor GTPase superfamily. Classic translation factor GTPase family. BipA subfamily.</text>
</comment>
<dbReference type="InterPro" id="IPR047042">
    <property type="entry name" value="BipA_II"/>
</dbReference>
<dbReference type="GO" id="GO:0005829">
    <property type="term" value="C:cytosol"/>
    <property type="evidence" value="ECO:0007669"/>
    <property type="project" value="TreeGrafter"/>
</dbReference>
<dbReference type="SUPFAM" id="SSF54980">
    <property type="entry name" value="EF-G C-terminal domain-like"/>
    <property type="match status" value="2"/>
</dbReference>
<dbReference type="EMBL" id="MHKX01000010">
    <property type="protein sequence ID" value="OGY98371.1"/>
    <property type="molecule type" value="Genomic_DNA"/>
</dbReference>
<dbReference type="CDD" id="cd01891">
    <property type="entry name" value="TypA_BipA"/>
    <property type="match status" value="1"/>
</dbReference>